<dbReference type="PANTHER" id="PTHR43479">
    <property type="entry name" value="ACREF/ENVCD OPERON REPRESSOR-RELATED"/>
    <property type="match status" value="1"/>
</dbReference>
<dbReference type="Proteomes" id="UP001213771">
    <property type="component" value="Unassembled WGS sequence"/>
</dbReference>
<dbReference type="InterPro" id="IPR009057">
    <property type="entry name" value="Homeodomain-like_sf"/>
</dbReference>
<dbReference type="PRINTS" id="PR00455">
    <property type="entry name" value="HTHTETR"/>
</dbReference>
<evidence type="ECO:0000313" key="7">
    <source>
        <dbReference type="EMBL" id="MDD9786785.1"/>
    </source>
</evidence>
<dbReference type="Gene3D" id="1.10.357.10">
    <property type="entry name" value="Tetracycline Repressor, domain 2"/>
    <property type="match status" value="1"/>
</dbReference>
<dbReference type="InterPro" id="IPR050624">
    <property type="entry name" value="HTH-type_Tx_Regulator"/>
</dbReference>
<name>A0ABD4X2U0_PRIMG</name>
<keyword evidence="3 5" id="KW-0238">DNA-binding</keyword>
<dbReference type="EMBL" id="JARAOX010000247">
    <property type="protein sequence ID" value="MDD9786785.1"/>
    <property type="molecule type" value="Genomic_DNA"/>
</dbReference>
<dbReference type="Pfam" id="PF00440">
    <property type="entry name" value="TetR_N"/>
    <property type="match status" value="1"/>
</dbReference>
<reference evidence="7 8" key="1">
    <citation type="submission" date="2023-02" db="EMBL/GenBank/DDBJ databases">
        <authorList>
            <person name="Olszewska D."/>
        </authorList>
    </citation>
    <scope>NUCLEOTIDE SEQUENCE [LARGE SCALE GENOMIC DNA]</scope>
    <source>
        <strain evidence="7 8">FDU301</strain>
    </source>
</reference>
<dbReference type="SUPFAM" id="SSF46689">
    <property type="entry name" value="Homeodomain-like"/>
    <property type="match status" value="1"/>
</dbReference>
<dbReference type="PROSITE" id="PS50977">
    <property type="entry name" value="HTH_TETR_2"/>
    <property type="match status" value="1"/>
</dbReference>
<dbReference type="InterPro" id="IPR023772">
    <property type="entry name" value="DNA-bd_HTH_TetR-type_CS"/>
</dbReference>
<dbReference type="InterPro" id="IPR001647">
    <property type="entry name" value="HTH_TetR"/>
</dbReference>
<sequence length="305" mass="35787">MNQKQLDILEHTHQLFMEKGYVDTSVQDILERSGISKGTFYKYFSSKSELLISLLSSLQESLILQRERVAIDYKGDNQKIFEEQMIFMLNFAEQNKIPEMIESTLVLNEVKTFQYIEELKAATFNWIYERFQEIFPSKTSPYLFDGAVLLEGMLNNIFKMNKALNYPLPIEQIVRYCMKRTEEIVIEIAEQKEQLFDPSVYSAVFNEKTESHFSTELTRVTAKLKRVIENKLINEEEQKKTLEFVTFISDELLQNDTEPRTFIIQSSLLSLEKINTLAQSKELEEYKEVITTLTRHASSFEKQVN</sequence>
<gene>
    <name evidence="7" type="ORF">PVE99_30990</name>
</gene>
<evidence type="ECO:0000256" key="2">
    <source>
        <dbReference type="ARBA" id="ARBA00023015"/>
    </source>
</evidence>
<comment type="caution">
    <text evidence="7">The sequence shown here is derived from an EMBL/GenBank/DDBJ whole genome shotgun (WGS) entry which is preliminary data.</text>
</comment>
<keyword evidence="2" id="KW-0805">Transcription regulation</keyword>
<evidence type="ECO:0000256" key="1">
    <source>
        <dbReference type="ARBA" id="ARBA00022491"/>
    </source>
</evidence>
<dbReference type="GO" id="GO:0045892">
    <property type="term" value="P:negative regulation of DNA-templated transcription"/>
    <property type="evidence" value="ECO:0007669"/>
    <property type="project" value="UniProtKB-ARBA"/>
</dbReference>
<dbReference type="GO" id="GO:0003677">
    <property type="term" value="F:DNA binding"/>
    <property type="evidence" value="ECO:0007669"/>
    <property type="project" value="UniProtKB-UniRule"/>
</dbReference>
<evidence type="ECO:0000256" key="4">
    <source>
        <dbReference type="ARBA" id="ARBA00023163"/>
    </source>
</evidence>
<feature type="domain" description="HTH tetR-type" evidence="6">
    <location>
        <begin position="2"/>
        <end position="62"/>
    </location>
</feature>
<keyword evidence="4" id="KW-0804">Transcription</keyword>
<evidence type="ECO:0000313" key="8">
    <source>
        <dbReference type="Proteomes" id="UP001213771"/>
    </source>
</evidence>
<organism evidence="7 8">
    <name type="scientific">Priestia megaterium</name>
    <name type="common">Bacillus megaterium</name>
    <dbReference type="NCBI Taxonomy" id="1404"/>
    <lineage>
        <taxon>Bacteria</taxon>
        <taxon>Bacillati</taxon>
        <taxon>Bacillota</taxon>
        <taxon>Bacilli</taxon>
        <taxon>Bacillales</taxon>
        <taxon>Bacillaceae</taxon>
        <taxon>Priestia</taxon>
    </lineage>
</organism>
<evidence type="ECO:0000256" key="3">
    <source>
        <dbReference type="ARBA" id="ARBA00023125"/>
    </source>
</evidence>
<dbReference type="AlphaFoldDB" id="A0ABD4X2U0"/>
<evidence type="ECO:0000259" key="6">
    <source>
        <dbReference type="PROSITE" id="PS50977"/>
    </source>
</evidence>
<protein>
    <submittedName>
        <fullName evidence="7">Helix-turn-helix domain containing protein</fullName>
    </submittedName>
</protein>
<accession>A0ABD4X2U0</accession>
<keyword evidence="1" id="KW-0678">Repressor</keyword>
<dbReference type="PROSITE" id="PS01081">
    <property type="entry name" value="HTH_TETR_1"/>
    <property type="match status" value="1"/>
</dbReference>
<dbReference type="RefSeq" id="WP_274589543.1">
    <property type="nucleotide sequence ID" value="NZ_JARAOX010000247.1"/>
</dbReference>
<dbReference type="FunFam" id="1.10.10.60:FF:000141">
    <property type="entry name" value="TetR family transcriptional regulator"/>
    <property type="match status" value="1"/>
</dbReference>
<proteinExistence type="predicted"/>
<evidence type="ECO:0000256" key="5">
    <source>
        <dbReference type="PROSITE-ProRule" id="PRU00335"/>
    </source>
</evidence>
<dbReference type="PANTHER" id="PTHR43479:SF22">
    <property type="entry name" value="TRANSCRIPTIONAL REGULATOR, TETR FAMILY"/>
    <property type="match status" value="1"/>
</dbReference>
<feature type="DNA-binding region" description="H-T-H motif" evidence="5">
    <location>
        <begin position="25"/>
        <end position="44"/>
    </location>
</feature>